<feature type="region of interest" description="Disordered" evidence="2">
    <location>
        <begin position="180"/>
        <end position="206"/>
    </location>
</feature>
<dbReference type="SMART" id="SM00355">
    <property type="entry name" value="ZnF_C2H2"/>
    <property type="match status" value="2"/>
</dbReference>
<feature type="region of interest" description="Disordered" evidence="2">
    <location>
        <begin position="131"/>
        <end position="168"/>
    </location>
</feature>
<feature type="domain" description="C2H2-type" evidence="3">
    <location>
        <begin position="33"/>
        <end position="61"/>
    </location>
</feature>
<sequence length="402" mass="44214">MAPIRGQTGSELDEPEYVEEFVLNEVGDFVVRFKCRTCGTSTGRKADFERHMNDKHRPPQYFCDFPGCDRALDGFTQKGNLKTHKTSVHLKLALHHCPHLWVDPHNGRIFPCRRKYRDGSALTRHRSLKHGFEPGDDVSKVAEPTPVGTRFPDSKYAPRKRLQGSKSVKRAFTSLSVAGRSSAPYTVPPPSTRRSSRKNVSRTAVMKQEQEHNLAALQHVTVGQPCHPPPVTVVGWDMGSSSEQLQDGACVDDSLKDPEVKALYDALCAEISRASLAPQIPTQVLLAADHYWTLDPHFPALDCHVAGTASDGVVTPTARTIPKPSGMTTSEQTNMLNAGLGPFPNYYDSTANASLWDESVVPASSAPQELTSSSDNAYSTGWSQWIPNSILDMPENHACLQL</sequence>
<proteinExistence type="predicted"/>
<protein>
    <recommendedName>
        <fullName evidence="3">C2H2-type domain-containing protein</fullName>
    </recommendedName>
</protein>
<dbReference type="AlphaFoldDB" id="A0A4Q9M8K4"/>
<keyword evidence="1" id="KW-0863">Zinc-finger</keyword>
<name>A0A4Q9M8K4_9APHY</name>
<organism evidence="4">
    <name type="scientific">Dichomitus squalens</name>
    <dbReference type="NCBI Taxonomy" id="114155"/>
    <lineage>
        <taxon>Eukaryota</taxon>
        <taxon>Fungi</taxon>
        <taxon>Dikarya</taxon>
        <taxon>Basidiomycota</taxon>
        <taxon>Agaricomycotina</taxon>
        <taxon>Agaricomycetes</taxon>
        <taxon>Polyporales</taxon>
        <taxon>Polyporaceae</taxon>
        <taxon>Dichomitus</taxon>
    </lineage>
</organism>
<feature type="compositionally biased region" description="Basic and acidic residues" evidence="2">
    <location>
        <begin position="131"/>
        <end position="140"/>
    </location>
</feature>
<evidence type="ECO:0000313" key="4">
    <source>
        <dbReference type="EMBL" id="TBU23454.1"/>
    </source>
</evidence>
<dbReference type="GO" id="GO:0008270">
    <property type="term" value="F:zinc ion binding"/>
    <property type="evidence" value="ECO:0007669"/>
    <property type="project" value="UniProtKB-KW"/>
</dbReference>
<evidence type="ECO:0000259" key="3">
    <source>
        <dbReference type="PROSITE" id="PS50157"/>
    </source>
</evidence>
<dbReference type="OrthoDB" id="2754820at2759"/>
<evidence type="ECO:0000256" key="1">
    <source>
        <dbReference type="PROSITE-ProRule" id="PRU00042"/>
    </source>
</evidence>
<dbReference type="Proteomes" id="UP000292957">
    <property type="component" value="Unassembled WGS sequence"/>
</dbReference>
<dbReference type="EMBL" id="ML143504">
    <property type="protein sequence ID" value="TBU23454.1"/>
    <property type="molecule type" value="Genomic_DNA"/>
</dbReference>
<dbReference type="Gene3D" id="3.30.160.60">
    <property type="entry name" value="Classic Zinc Finger"/>
    <property type="match status" value="1"/>
</dbReference>
<accession>A0A4Q9M8K4</accession>
<keyword evidence="1" id="KW-0479">Metal-binding</keyword>
<feature type="compositionally biased region" description="Basic residues" evidence="2">
    <location>
        <begin position="157"/>
        <end position="168"/>
    </location>
</feature>
<gene>
    <name evidence="4" type="ORF">BD311DRAFT_703838</name>
</gene>
<keyword evidence="1" id="KW-0862">Zinc</keyword>
<dbReference type="PROSITE" id="PS50157">
    <property type="entry name" value="ZINC_FINGER_C2H2_2"/>
    <property type="match status" value="1"/>
</dbReference>
<evidence type="ECO:0000256" key="2">
    <source>
        <dbReference type="SAM" id="MobiDB-lite"/>
    </source>
</evidence>
<reference evidence="4" key="1">
    <citation type="submission" date="2019-01" db="EMBL/GenBank/DDBJ databases">
        <title>Draft genome sequences of three monokaryotic isolates of the white-rot basidiomycete fungus Dichomitus squalens.</title>
        <authorList>
            <consortium name="DOE Joint Genome Institute"/>
            <person name="Lopez S.C."/>
            <person name="Andreopoulos B."/>
            <person name="Pangilinan J."/>
            <person name="Lipzen A."/>
            <person name="Riley R."/>
            <person name="Ahrendt S."/>
            <person name="Ng V."/>
            <person name="Barry K."/>
            <person name="Daum C."/>
            <person name="Grigoriev I.V."/>
            <person name="Hilden K.S."/>
            <person name="Makela M.R."/>
            <person name="de Vries R.P."/>
        </authorList>
    </citation>
    <scope>NUCLEOTIDE SEQUENCE [LARGE SCALE GENOMIC DNA]</scope>
    <source>
        <strain evidence="4">OM18370.1</strain>
    </source>
</reference>
<dbReference type="InterPro" id="IPR013087">
    <property type="entry name" value="Znf_C2H2_type"/>
</dbReference>